<dbReference type="InterPro" id="IPR038899">
    <property type="entry name" value="METTL22"/>
</dbReference>
<dbReference type="GO" id="GO:0008276">
    <property type="term" value="F:protein methyltransferase activity"/>
    <property type="evidence" value="ECO:0007669"/>
    <property type="project" value="InterPro"/>
</dbReference>
<dbReference type="AlphaFoldDB" id="A0AAV2PX71"/>
<name>A0AAV2PX71_MEGNR</name>
<dbReference type="InterPro" id="IPR019410">
    <property type="entry name" value="Methyltransf_16"/>
</dbReference>
<evidence type="ECO:0008006" key="4">
    <source>
        <dbReference type="Google" id="ProtNLM"/>
    </source>
</evidence>
<sequence length="321" mass="36395">MSSVEGVECEPPKWGTQPSTVTSEVHFSSKDEKLKDQPIHKDGTDRGESYAVLTTFDFSYPDHLSPQVNEETCKKPMVDADGDLNVIRKNDNSKNDGVILIEHQSSSSLELVGEQVWRGAIFLGDFILHNPQIFKGCNVLELASGVGMTSVVAAMMAKQVVITDVDKGDILDMVHRNLDRNKEKIIADVKVKELDFFNLETIEDLIEDIHKTTVSIAADVVYHNQLTDGFFNAVLRILSEPPDKTLYVALEKRFVFTVEDLETCCPMYDYFVSQLNGLWKHNQDSISWTVEQVDSESFPQYFAHKRTKHLVLWKIQARLKI</sequence>
<dbReference type="SUPFAM" id="SSF53335">
    <property type="entry name" value="S-adenosyl-L-methionine-dependent methyltransferases"/>
    <property type="match status" value="1"/>
</dbReference>
<dbReference type="InterPro" id="IPR029063">
    <property type="entry name" value="SAM-dependent_MTases_sf"/>
</dbReference>
<proteinExistence type="predicted"/>
<dbReference type="Gene3D" id="3.40.50.150">
    <property type="entry name" value="Vaccinia Virus protein VP39"/>
    <property type="match status" value="1"/>
</dbReference>
<dbReference type="Proteomes" id="UP001497623">
    <property type="component" value="Unassembled WGS sequence"/>
</dbReference>
<dbReference type="PANTHER" id="PTHR23108">
    <property type="entry name" value="METHYLTRANSFERASE-RELATED"/>
    <property type="match status" value="1"/>
</dbReference>
<evidence type="ECO:0000313" key="3">
    <source>
        <dbReference type="Proteomes" id="UP001497623"/>
    </source>
</evidence>
<evidence type="ECO:0000313" key="2">
    <source>
        <dbReference type="EMBL" id="CAL4066155.1"/>
    </source>
</evidence>
<dbReference type="EMBL" id="CAXKWB010002082">
    <property type="protein sequence ID" value="CAL4066155.1"/>
    <property type="molecule type" value="Genomic_DNA"/>
</dbReference>
<feature type="compositionally biased region" description="Polar residues" evidence="1">
    <location>
        <begin position="16"/>
        <end position="26"/>
    </location>
</feature>
<organism evidence="2 3">
    <name type="scientific">Meganyctiphanes norvegica</name>
    <name type="common">Northern krill</name>
    <name type="synonym">Thysanopoda norvegica</name>
    <dbReference type="NCBI Taxonomy" id="48144"/>
    <lineage>
        <taxon>Eukaryota</taxon>
        <taxon>Metazoa</taxon>
        <taxon>Ecdysozoa</taxon>
        <taxon>Arthropoda</taxon>
        <taxon>Crustacea</taxon>
        <taxon>Multicrustacea</taxon>
        <taxon>Malacostraca</taxon>
        <taxon>Eumalacostraca</taxon>
        <taxon>Eucarida</taxon>
        <taxon>Euphausiacea</taxon>
        <taxon>Euphausiidae</taxon>
        <taxon>Meganyctiphanes</taxon>
    </lineage>
</organism>
<protein>
    <recommendedName>
        <fullName evidence="4">Methyltransferase-like protein 22</fullName>
    </recommendedName>
</protein>
<feature type="region of interest" description="Disordered" evidence="1">
    <location>
        <begin position="1"/>
        <end position="46"/>
    </location>
</feature>
<evidence type="ECO:0000256" key="1">
    <source>
        <dbReference type="SAM" id="MobiDB-lite"/>
    </source>
</evidence>
<accession>A0AAV2PX71</accession>
<gene>
    <name evidence="2" type="ORF">MNOR_LOCUS5402</name>
</gene>
<feature type="compositionally biased region" description="Basic and acidic residues" evidence="1">
    <location>
        <begin position="27"/>
        <end position="46"/>
    </location>
</feature>
<dbReference type="Pfam" id="PF10294">
    <property type="entry name" value="Methyltransf_16"/>
    <property type="match status" value="1"/>
</dbReference>
<dbReference type="PANTHER" id="PTHR23108:SF0">
    <property type="entry name" value="METHYLTRANSFERASE-LIKE PROTEIN 22"/>
    <property type="match status" value="1"/>
</dbReference>
<reference evidence="2 3" key="1">
    <citation type="submission" date="2024-05" db="EMBL/GenBank/DDBJ databases">
        <authorList>
            <person name="Wallberg A."/>
        </authorList>
    </citation>
    <scope>NUCLEOTIDE SEQUENCE [LARGE SCALE GENOMIC DNA]</scope>
</reference>
<dbReference type="GO" id="GO:0005634">
    <property type="term" value="C:nucleus"/>
    <property type="evidence" value="ECO:0007669"/>
    <property type="project" value="TreeGrafter"/>
</dbReference>
<keyword evidence="3" id="KW-1185">Reference proteome</keyword>
<comment type="caution">
    <text evidence="2">The sequence shown here is derived from an EMBL/GenBank/DDBJ whole genome shotgun (WGS) entry which is preliminary data.</text>
</comment>